<organism evidence="1 2">
    <name type="scientific">Myxococcus virescens</name>
    <dbReference type="NCBI Taxonomy" id="83456"/>
    <lineage>
        <taxon>Bacteria</taxon>
        <taxon>Pseudomonadati</taxon>
        <taxon>Myxococcota</taxon>
        <taxon>Myxococcia</taxon>
        <taxon>Myxococcales</taxon>
        <taxon>Cystobacterineae</taxon>
        <taxon>Myxococcaceae</taxon>
        <taxon>Myxococcus</taxon>
    </lineage>
</organism>
<evidence type="ECO:0000313" key="1">
    <source>
        <dbReference type="EMBL" id="SDF26007.1"/>
    </source>
</evidence>
<gene>
    <name evidence="1" type="ORF">SAMN04488504_12658</name>
</gene>
<dbReference type="EMBL" id="FNAJ01000026">
    <property type="protein sequence ID" value="SDF26007.1"/>
    <property type="molecule type" value="Genomic_DNA"/>
</dbReference>
<proteinExistence type="predicted"/>
<accession>A0ABY0NC00</accession>
<keyword evidence="2" id="KW-1185">Reference proteome</keyword>
<feature type="non-terminal residue" evidence="1">
    <location>
        <position position="1"/>
    </location>
</feature>
<comment type="caution">
    <text evidence="1">The sequence shown here is derived from an EMBL/GenBank/DDBJ whole genome shotgun (WGS) entry which is preliminary data.</text>
</comment>
<protein>
    <submittedName>
        <fullName evidence="1">Uncharacterized protein</fullName>
    </submittedName>
</protein>
<dbReference type="Proteomes" id="UP000198717">
    <property type="component" value="Unassembled WGS sequence"/>
</dbReference>
<reference evidence="1 2" key="1">
    <citation type="submission" date="2016-10" db="EMBL/GenBank/DDBJ databases">
        <authorList>
            <person name="Varghese N."/>
            <person name="Submissions S."/>
        </authorList>
    </citation>
    <scope>NUCLEOTIDE SEQUENCE [LARGE SCALE GENOMIC DNA]</scope>
    <source>
        <strain evidence="1 2">DSM 2260</strain>
    </source>
</reference>
<evidence type="ECO:0000313" key="2">
    <source>
        <dbReference type="Proteomes" id="UP000198717"/>
    </source>
</evidence>
<name>A0ABY0NC00_9BACT</name>
<sequence>DYGIRPNFANRPAGPRKRLAVPYAHSPNSMILFGISMSANPRRSVHRDGFAEAYRTSGPSTSKGALAP</sequence>